<organism evidence="2 3">
    <name type="scientific">Quercus lobata</name>
    <name type="common">Valley oak</name>
    <dbReference type="NCBI Taxonomy" id="97700"/>
    <lineage>
        <taxon>Eukaryota</taxon>
        <taxon>Viridiplantae</taxon>
        <taxon>Streptophyta</taxon>
        <taxon>Embryophyta</taxon>
        <taxon>Tracheophyta</taxon>
        <taxon>Spermatophyta</taxon>
        <taxon>Magnoliopsida</taxon>
        <taxon>eudicotyledons</taxon>
        <taxon>Gunneridae</taxon>
        <taxon>Pentapetalae</taxon>
        <taxon>rosids</taxon>
        <taxon>fabids</taxon>
        <taxon>Fagales</taxon>
        <taxon>Fagaceae</taxon>
        <taxon>Quercus</taxon>
    </lineage>
</organism>
<dbReference type="Gramene" id="QL03p014662:mrna">
    <property type="protein sequence ID" value="QL03p014662:mrna"/>
    <property type="gene ID" value="QL03p014662"/>
</dbReference>
<dbReference type="AlphaFoldDB" id="A0A7N2L582"/>
<reference evidence="2 3" key="1">
    <citation type="journal article" date="2016" name="G3 (Bethesda)">
        <title>First Draft Assembly and Annotation of the Genome of a California Endemic Oak Quercus lobata Nee (Fagaceae).</title>
        <authorList>
            <person name="Sork V.L."/>
            <person name="Fitz-Gibbon S.T."/>
            <person name="Puiu D."/>
            <person name="Crepeau M."/>
            <person name="Gugger P.F."/>
            <person name="Sherman R."/>
            <person name="Stevens K."/>
            <person name="Langley C.H."/>
            <person name="Pellegrini M."/>
            <person name="Salzberg S.L."/>
        </authorList>
    </citation>
    <scope>NUCLEOTIDE SEQUENCE [LARGE SCALE GENOMIC DNA]</scope>
    <source>
        <strain evidence="2 3">cv. SW786</strain>
    </source>
</reference>
<name>A0A7N2L582_QUELO</name>
<keyword evidence="3" id="KW-1185">Reference proteome</keyword>
<dbReference type="InParanoid" id="A0A7N2L582"/>
<evidence type="ECO:0008006" key="4">
    <source>
        <dbReference type="Google" id="ProtNLM"/>
    </source>
</evidence>
<accession>A0A7N2L582</accession>
<protein>
    <recommendedName>
        <fullName evidence="4">DUF4283 domain-containing protein</fullName>
    </recommendedName>
</protein>
<dbReference type="PANTHER" id="PTHR31286:SF167">
    <property type="entry name" value="OS09G0268800 PROTEIN"/>
    <property type="match status" value="1"/>
</dbReference>
<evidence type="ECO:0000313" key="2">
    <source>
        <dbReference type="EnsemblPlants" id="QL03p014662:mrna"/>
    </source>
</evidence>
<dbReference type="EnsemblPlants" id="QL03p014662:mrna">
    <property type="protein sequence ID" value="QL03p014662:mrna"/>
    <property type="gene ID" value="QL03p014662"/>
</dbReference>
<sequence length="163" mass="17923">MTVNSVTFSTLPIWVQVWGLPFGLINEEGGWEIGRGLGHVYEVDNKTFLSDQAGFIRIRVRISLVKPIHQGGWVANPEGDQGASQQAKKPYGDWLKAGFFQKDMGSEWAKTNAPPPTPAPESPQRARGSINTHDEVAGINDINGRKNNASTHKYLHQTQAADC</sequence>
<dbReference type="Proteomes" id="UP000594261">
    <property type="component" value="Chromosome 3"/>
</dbReference>
<proteinExistence type="predicted"/>
<evidence type="ECO:0000313" key="3">
    <source>
        <dbReference type="Proteomes" id="UP000594261"/>
    </source>
</evidence>
<dbReference type="PANTHER" id="PTHR31286">
    <property type="entry name" value="GLYCINE-RICH CELL WALL STRUCTURAL PROTEIN 1.8-LIKE"/>
    <property type="match status" value="1"/>
</dbReference>
<dbReference type="InterPro" id="IPR040256">
    <property type="entry name" value="At4g02000-like"/>
</dbReference>
<reference evidence="2" key="2">
    <citation type="submission" date="2021-01" db="UniProtKB">
        <authorList>
            <consortium name="EnsemblPlants"/>
        </authorList>
    </citation>
    <scope>IDENTIFICATION</scope>
</reference>
<evidence type="ECO:0000256" key="1">
    <source>
        <dbReference type="SAM" id="MobiDB-lite"/>
    </source>
</evidence>
<feature type="region of interest" description="Disordered" evidence="1">
    <location>
        <begin position="107"/>
        <end position="150"/>
    </location>
</feature>
<dbReference type="EMBL" id="LRBV02000003">
    <property type="status" value="NOT_ANNOTATED_CDS"/>
    <property type="molecule type" value="Genomic_DNA"/>
</dbReference>